<accession>A0AC35TJE9</accession>
<dbReference type="Proteomes" id="UP000095286">
    <property type="component" value="Unplaced"/>
</dbReference>
<name>A0AC35TJE9_9BILA</name>
<reference evidence="2" key="1">
    <citation type="submission" date="2016-11" db="UniProtKB">
        <authorList>
            <consortium name="WormBaseParasite"/>
        </authorList>
    </citation>
    <scope>IDENTIFICATION</scope>
    <source>
        <strain evidence="2">KR3021</strain>
    </source>
</reference>
<dbReference type="WBParaSite" id="RSKR_0000138100.1">
    <property type="protein sequence ID" value="RSKR_0000138100.1"/>
    <property type="gene ID" value="RSKR_0000138100"/>
</dbReference>
<protein>
    <submittedName>
        <fullName evidence="2">LRRCT domain-containing protein</fullName>
    </submittedName>
</protein>
<evidence type="ECO:0000313" key="1">
    <source>
        <dbReference type="Proteomes" id="UP000095286"/>
    </source>
</evidence>
<organism evidence="1 2">
    <name type="scientific">Rhabditophanes sp. KR3021</name>
    <dbReference type="NCBI Taxonomy" id="114890"/>
    <lineage>
        <taxon>Eukaryota</taxon>
        <taxon>Metazoa</taxon>
        <taxon>Ecdysozoa</taxon>
        <taxon>Nematoda</taxon>
        <taxon>Chromadorea</taxon>
        <taxon>Rhabditida</taxon>
        <taxon>Tylenchina</taxon>
        <taxon>Panagrolaimomorpha</taxon>
        <taxon>Strongyloidoidea</taxon>
        <taxon>Alloionematidae</taxon>
        <taxon>Rhabditophanes</taxon>
    </lineage>
</organism>
<proteinExistence type="predicted"/>
<sequence>MIEGCKENSNLDSLVLPKVNIFKIQISDCLILNVAKNFFDNINKETLKEVTFNRCALKSIPNLPALSQLSILNLNNNDIDISSSEETFLNDVPGLSKLYLSDNKINTIPSNFLLSQKKNLQLLDLSKNMMTQVPAQTLRSSNNLTYLDLSQNSITEIFQFQFMNLPSLRTLSLASNNLSKISAMAFMNVPVIQVLNLKNNSLTYIDTTHLKAFDKLQKLDLSFNKFKHSPKFKSFYNLQQIDLSYNQITDLETLTFTENPKLTLLNCESNVISKIDRNSFNELGSLKVLLLANNKLNYIEKGAFTGLTGLQKLSLKYNGLTRIESKSFDPLSNTLTVLDLSNNNLTAIKTDVFDRLRNLFVMDVSHNQITELEEDSLINPVAELMLHDNLLNCEGKNMQWFLRYLLAFRVKVFYPGQSDIVCETPDTVKGLRFKDLLLQKANETLMAELDRKEAEGVNIQSEVIQKIPILKAISTALGPNFKINAVAPGSYVPPSALPQQANRASTRSKLTDAQKLDLAMRGEYILKNLPNPVMNIPGLGIVNVSTFNKDTILYILNGGSLPGIPQEALDGAIEQLTMLVNSGEQQNEDTSRTFGEKPLVTQRLNGNESPKISSHLMQLMALLPAGYNVSSIPGDVINSVMAGQVPDFTLLPEDLKEHFKANIDKLMKIFDGMNLQVEDVLKKLPNTVRSKSLNSGVTFSPYDLNRIQFDLVDEIEQQNKRVNLQQLSLIALGVLTGSTFLIIIIIVFKLRQNQSIEDNTLVFDPKASMNSTPPNTAHCQDFARELKGFMSARDYDRGSGHY</sequence>
<evidence type="ECO:0000313" key="2">
    <source>
        <dbReference type="WBParaSite" id="RSKR_0000138100.1"/>
    </source>
</evidence>